<keyword evidence="9" id="KW-1185">Reference proteome</keyword>
<dbReference type="GO" id="GO:0005886">
    <property type="term" value="C:plasma membrane"/>
    <property type="evidence" value="ECO:0007669"/>
    <property type="project" value="UniProtKB-SubCell"/>
</dbReference>
<evidence type="ECO:0000313" key="9">
    <source>
        <dbReference type="Proteomes" id="UP000253094"/>
    </source>
</evidence>
<evidence type="ECO:0000256" key="1">
    <source>
        <dbReference type="ARBA" id="ARBA00004651"/>
    </source>
</evidence>
<name>A0A367FLX6_9ACTN</name>
<feature type="transmembrane region" description="Helical" evidence="7">
    <location>
        <begin position="431"/>
        <end position="453"/>
    </location>
</feature>
<keyword evidence="5 7" id="KW-0472">Membrane</keyword>
<evidence type="ECO:0000256" key="2">
    <source>
        <dbReference type="ARBA" id="ARBA00022475"/>
    </source>
</evidence>
<dbReference type="PANTHER" id="PTHR23513">
    <property type="entry name" value="INTEGRAL MEMBRANE EFFLUX PROTEIN-RELATED"/>
    <property type="match status" value="1"/>
</dbReference>
<dbReference type="InterPro" id="IPR036259">
    <property type="entry name" value="MFS_trans_sf"/>
</dbReference>
<comment type="subcellular location">
    <subcellularLocation>
        <location evidence="1">Cell membrane</location>
        <topology evidence="1">Multi-pass membrane protein</topology>
    </subcellularLocation>
</comment>
<accession>A0A367FLX6</accession>
<feature type="transmembrane region" description="Helical" evidence="7">
    <location>
        <begin position="85"/>
        <end position="111"/>
    </location>
</feature>
<dbReference type="Pfam" id="PF07690">
    <property type="entry name" value="MFS_1"/>
    <property type="match status" value="1"/>
</dbReference>
<dbReference type="Proteomes" id="UP000253094">
    <property type="component" value="Unassembled WGS sequence"/>
</dbReference>
<feature type="transmembrane region" description="Helical" evidence="7">
    <location>
        <begin position="216"/>
        <end position="232"/>
    </location>
</feature>
<feature type="transmembrane region" description="Helical" evidence="7">
    <location>
        <begin position="117"/>
        <end position="139"/>
    </location>
</feature>
<gene>
    <name evidence="8" type="ORF">DQ384_15385</name>
</gene>
<dbReference type="PANTHER" id="PTHR23513:SF6">
    <property type="entry name" value="MAJOR FACILITATOR SUPERFAMILY ASSOCIATED DOMAIN-CONTAINING PROTEIN"/>
    <property type="match status" value="1"/>
</dbReference>
<evidence type="ECO:0000256" key="6">
    <source>
        <dbReference type="SAM" id="MobiDB-lite"/>
    </source>
</evidence>
<evidence type="ECO:0000256" key="3">
    <source>
        <dbReference type="ARBA" id="ARBA00022692"/>
    </source>
</evidence>
<feature type="region of interest" description="Disordered" evidence="6">
    <location>
        <begin position="1"/>
        <end position="67"/>
    </location>
</feature>
<proteinExistence type="predicted"/>
<keyword evidence="4 7" id="KW-1133">Transmembrane helix</keyword>
<keyword evidence="3 7" id="KW-0812">Transmembrane</keyword>
<feature type="transmembrane region" description="Helical" evidence="7">
    <location>
        <begin position="151"/>
        <end position="169"/>
    </location>
</feature>
<dbReference type="Gene3D" id="1.20.1250.20">
    <property type="entry name" value="MFS general substrate transporter like domains"/>
    <property type="match status" value="1"/>
</dbReference>
<feature type="transmembrane region" description="Helical" evidence="7">
    <location>
        <begin position="459"/>
        <end position="481"/>
    </location>
</feature>
<reference evidence="8 9" key="1">
    <citation type="submission" date="2018-06" db="EMBL/GenBank/DDBJ databases">
        <title>Sphaerisporangium craniellae sp. nov., isolated from a marine sponge in the South China Sea.</title>
        <authorList>
            <person name="Li L."/>
        </authorList>
    </citation>
    <scope>NUCLEOTIDE SEQUENCE [LARGE SCALE GENOMIC DNA]</scope>
    <source>
        <strain evidence="8 9">CCTCC AA 208026</strain>
    </source>
</reference>
<dbReference type="CDD" id="cd06173">
    <property type="entry name" value="MFS_MefA_like"/>
    <property type="match status" value="1"/>
</dbReference>
<feature type="compositionally biased region" description="Low complexity" evidence="6">
    <location>
        <begin position="1"/>
        <end position="21"/>
    </location>
</feature>
<organism evidence="8 9">
    <name type="scientific">Sphaerisporangium album</name>
    <dbReference type="NCBI Taxonomy" id="509200"/>
    <lineage>
        <taxon>Bacteria</taxon>
        <taxon>Bacillati</taxon>
        <taxon>Actinomycetota</taxon>
        <taxon>Actinomycetes</taxon>
        <taxon>Streptosporangiales</taxon>
        <taxon>Streptosporangiaceae</taxon>
        <taxon>Sphaerisporangium</taxon>
    </lineage>
</organism>
<protein>
    <submittedName>
        <fullName evidence="8">MFS transporter</fullName>
    </submittedName>
</protein>
<evidence type="ECO:0000256" key="7">
    <source>
        <dbReference type="SAM" id="Phobius"/>
    </source>
</evidence>
<dbReference type="SUPFAM" id="SSF103473">
    <property type="entry name" value="MFS general substrate transporter"/>
    <property type="match status" value="1"/>
</dbReference>
<evidence type="ECO:0000256" key="5">
    <source>
        <dbReference type="ARBA" id="ARBA00023136"/>
    </source>
</evidence>
<feature type="transmembrane region" description="Helical" evidence="7">
    <location>
        <begin position="343"/>
        <end position="361"/>
    </location>
</feature>
<evidence type="ECO:0000256" key="4">
    <source>
        <dbReference type="ARBA" id="ARBA00022989"/>
    </source>
</evidence>
<sequence length="505" mass="53504">MRAAASSRPPDSSPPARGSSGWPTPAGCPPWTICRTGWTSRPAPRPACRRRPVPETEQTTGERRTETRPRGILRRFTGGFRDNEALATLVVSLFLLQLGSSMTQVAIPLLAADRYGFGLAVGIALGIRLVPTVLLSAVAGYLIERIDPRRVAVWSSVSSAAVVALFPLTTELWQLYVLSFLTGITYMFGVPAWMALRPQAMKPGAELEGNSSVVTAERTTMLLGPALAAAIATSLGLVWLFAAEAASAAAAAVLILRIPLRARDARKEPGKDREGTAGGTAAVVRKTIQGAFVDGPRDLARAVGRDRFLLGLTITSFTYVFAVALGRTFLIAATAEWFPEHQVYGYALAAMGAGGIVGGFLGGRLGRFHAGKVYVLGNALEGFCWLAMPFLPLHGALYGLLFLAGFLESVASVVYFAEVQRRLPDQHMGRYFAALIPLLDVCTALGLTIGAPLTGSAGLTWVAAGIFALITLPVVVGYPVFGRAPAPPGAEPTESTGRTEVERDT</sequence>
<feature type="transmembrane region" description="Helical" evidence="7">
    <location>
        <begin position="175"/>
        <end position="196"/>
    </location>
</feature>
<dbReference type="InterPro" id="IPR011701">
    <property type="entry name" value="MFS"/>
</dbReference>
<dbReference type="EMBL" id="QOIL01000007">
    <property type="protein sequence ID" value="RCG30660.1"/>
    <property type="molecule type" value="Genomic_DNA"/>
</dbReference>
<evidence type="ECO:0000313" key="8">
    <source>
        <dbReference type="EMBL" id="RCG30660.1"/>
    </source>
</evidence>
<dbReference type="OrthoDB" id="4105441at2"/>
<keyword evidence="2" id="KW-1003">Cell membrane</keyword>
<dbReference type="AlphaFoldDB" id="A0A367FLX6"/>
<feature type="transmembrane region" description="Helical" evidence="7">
    <location>
        <begin position="308"/>
        <end position="331"/>
    </location>
</feature>
<dbReference type="GO" id="GO:0022857">
    <property type="term" value="F:transmembrane transporter activity"/>
    <property type="evidence" value="ECO:0007669"/>
    <property type="project" value="InterPro"/>
</dbReference>
<comment type="caution">
    <text evidence="8">The sequence shown here is derived from an EMBL/GenBank/DDBJ whole genome shotgun (WGS) entry which is preliminary data.</text>
</comment>